<feature type="non-terminal residue" evidence="1">
    <location>
        <position position="355"/>
    </location>
</feature>
<sequence>MTPVLASIGMKEVDTTTDVDSKYNTFGRQIHAASNGLRGGPLVGYLQDAKKLSNFTLRLAEEVEHVVHSLEDPGKMIGVSVNGTTIKAPTIVLSAGVWNTVSLLFASGIGPAAELRTASDNDITPYRTPSWIVNDAVGQELHDNPPTSVGMAWHKPDELPAFDTSGLFTGRNLNKEYTDMLFYNRSGPYTGTGRQLVGWISAADPKNSSVEMVIQIICSTPPSVNGSIGCQFNLNEGALSRGSITLESNGRLAFGGSDGGPWLTDPRDTRVYAVALKSFIEGVSKYPGISVTKPRIPNGSPLEDYEAWLQLNAAHSNNHWGGGCVLGSCTDLDTRVKGTRNLFVVDGSLTPAPTT</sequence>
<evidence type="ECO:0000313" key="2">
    <source>
        <dbReference type="Proteomes" id="UP001186974"/>
    </source>
</evidence>
<gene>
    <name evidence="1" type="ORF">LTS18_014445</name>
</gene>
<proteinExistence type="predicted"/>
<dbReference type="Proteomes" id="UP001186974">
    <property type="component" value="Unassembled WGS sequence"/>
</dbReference>
<evidence type="ECO:0000313" key="1">
    <source>
        <dbReference type="EMBL" id="KAK3073408.1"/>
    </source>
</evidence>
<accession>A0ACC3DH20</accession>
<reference evidence="1" key="1">
    <citation type="submission" date="2024-09" db="EMBL/GenBank/DDBJ databases">
        <title>Black Yeasts Isolated from many extreme environments.</title>
        <authorList>
            <person name="Coleine C."/>
            <person name="Stajich J.E."/>
            <person name="Selbmann L."/>
        </authorList>
    </citation>
    <scope>NUCLEOTIDE SEQUENCE</scope>
    <source>
        <strain evidence="1">CCFEE 5737</strain>
    </source>
</reference>
<dbReference type="EMBL" id="JAWDJW010004626">
    <property type="protein sequence ID" value="KAK3073408.1"/>
    <property type="molecule type" value="Genomic_DNA"/>
</dbReference>
<organism evidence="1 2">
    <name type="scientific">Coniosporium uncinatum</name>
    <dbReference type="NCBI Taxonomy" id="93489"/>
    <lineage>
        <taxon>Eukaryota</taxon>
        <taxon>Fungi</taxon>
        <taxon>Dikarya</taxon>
        <taxon>Ascomycota</taxon>
        <taxon>Pezizomycotina</taxon>
        <taxon>Dothideomycetes</taxon>
        <taxon>Dothideomycetes incertae sedis</taxon>
        <taxon>Coniosporium</taxon>
    </lineage>
</organism>
<comment type="caution">
    <text evidence="1">The sequence shown here is derived from an EMBL/GenBank/DDBJ whole genome shotgun (WGS) entry which is preliminary data.</text>
</comment>
<keyword evidence="2" id="KW-1185">Reference proteome</keyword>
<name>A0ACC3DH20_9PEZI</name>
<protein>
    <submittedName>
        <fullName evidence="1">Uncharacterized protein</fullName>
    </submittedName>
</protein>